<comment type="caution">
    <text evidence="2">The sequence shown here is derived from an EMBL/GenBank/DDBJ whole genome shotgun (WGS) entry which is preliminary data.</text>
</comment>
<dbReference type="AlphaFoldDB" id="A0ABD2N2V9"/>
<organism evidence="2 3">
    <name type="scientific">Cryptolaemus montrouzieri</name>
    <dbReference type="NCBI Taxonomy" id="559131"/>
    <lineage>
        <taxon>Eukaryota</taxon>
        <taxon>Metazoa</taxon>
        <taxon>Ecdysozoa</taxon>
        <taxon>Arthropoda</taxon>
        <taxon>Hexapoda</taxon>
        <taxon>Insecta</taxon>
        <taxon>Pterygota</taxon>
        <taxon>Neoptera</taxon>
        <taxon>Endopterygota</taxon>
        <taxon>Coleoptera</taxon>
        <taxon>Polyphaga</taxon>
        <taxon>Cucujiformia</taxon>
        <taxon>Coccinelloidea</taxon>
        <taxon>Coccinellidae</taxon>
        <taxon>Scymninae</taxon>
        <taxon>Scymnini</taxon>
        <taxon>Cryptolaemus</taxon>
    </lineage>
</organism>
<reference evidence="2 3" key="1">
    <citation type="journal article" date="2021" name="BMC Biol.">
        <title>Horizontally acquired antibacterial genes associated with adaptive radiation of ladybird beetles.</title>
        <authorList>
            <person name="Li H.S."/>
            <person name="Tang X.F."/>
            <person name="Huang Y.H."/>
            <person name="Xu Z.Y."/>
            <person name="Chen M.L."/>
            <person name="Du X.Y."/>
            <person name="Qiu B.Y."/>
            <person name="Chen P.T."/>
            <person name="Zhang W."/>
            <person name="Slipinski A."/>
            <person name="Escalona H.E."/>
            <person name="Waterhouse R.M."/>
            <person name="Zwick A."/>
            <person name="Pang H."/>
        </authorList>
    </citation>
    <scope>NUCLEOTIDE SEQUENCE [LARGE SCALE GENOMIC DNA]</scope>
    <source>
        <strain evidence="2">SYSU2018</strain>
    </source>
</reference>
<feature type="coiled-coil region" evidence="1">
    <location>
        <begin position="5"/>
        <end position="32"/>
    </location>
</feature>
<evidence type="ECO:0000256" key="1">
    <source>
        <dbReference type="SAM" id="Coils"/>
    </source>
</evidence>
<keyword evidence="1" id="KW-0175">Coiled coil</keyword>
<protein>
    <submittedName>
        <fullName evidence="2">Uncharacterized protein</fullName>
    </submittedName>
</protein>
<gene>
    <name evidence="2" type="ORF">HHI36_014545</name>
</gene>
<dbReference type="Proteomes" id="UP001516400">
    <property type="component" value="Unassembled WGS sequence"/>
</dbReference>
<evidence type="ECO:0000313" key="2">
    <source>
        <dbReference type="EMBL" id="KAL3273090.1"/>
    </source>
</evidence>
<dbReference type="EMBL" id="JABFTP020000062">
    <property type="protein sequence ID" value="KAL3273090.1"/>
    <property type="molecule type" value="Genomic_DNA"/>
</dbReference>
<accession>A0ABD2N2V9</accession>
<proteinExistence type="predicted"/>
<evidence type="ECO:0000313" key="3">
    <source>
        <dbReference type="Proteomes" id="UP001516400"/>
    </source>
</evidence>
<keyword evidence="3" id="KW-1185">Reference proteome</keyword>
<name>A0ABD2N2V9_9CUCU</name>
<sequence>MKKLLEKRQKDLQIAKERIDELEKRFDFSDQQKRENNLVMMNIPTQPKDNTQYIVSKVMGHMDVHISTSVVKLRDCRFSGEHTIYSYEDLPKMKQELFAKSSLSVQKDLRSFIVDSDLTDHFPAMVSSTNHVQCFEPSRVITKIIEKVNHIQLDRFMSEEKWNDVIGCDNVSTATNTFMSDLSLMMKDSTEENTVNYKENRITNGIINSIKLRHKMKKKLLRNYNKENEVKYEQCRNTSNKLVQKCKLDLYN</sequence>